<dbReference type="Proteomes" id="UP000095401">
    <property type="component" value="Chromosome"/>
</dbReference>
<organism evidence="2 3">
    <name type="scientific">Acidihalobacter yilgarnensis</name>
    <dbReference type="NCBI Taxonomy" id="2819280"/>
    <lineage>
        <taxon>Bacteria</taxon>
        <taxon>Pseudomonadati</taxon>
        <taxon>Pseudomonadota</taxon>
        <taxon>Gammaproteobacteria</taxon>
        <taxon>Chromatiales</taxon>
        <taxon>Ectothiorhodospiraceae</taxon>
        <taxon>Acidihalobacter</taxon>
    </lineage>
</organism>
<name>A0A1D8ILJ6_9GAMM</name>
<accession>A0A1D8ILJ6</accession>
<feature type="transmembrane region" description="Helical" evidence="1">
    <location>
        <begin position="32"/>
        <end position="51"/>
    </location>
</feature>
<evidence type="ECO:0000313" key="2">
    <source>
        <dbReference type="EMBL" id="AOU97291.1"/>
    </source>
</evidence>
<gene>
    <name evidence="2" type="ORF">BI364_04120</name>
</gene>
<protein>
    <submittedName>
        <fullName evidence="2">Uncharacterized protein</fullName>
    </submittedName>
</protein>
<dbReference type="KEGG" id="aprs:BI364_04120"/>
<keyword evidence="1" id="KW-1133">Transmembrane helix</keyword>
<dbReference type="EMBL" id="CP017415">
    <property type="protein sequence ID" value="AOU97291.1"/>
    <property type="molecule type" value="Genomic_DNA"/>
</dbReference>
<keyword evidence="3" id="KW-1185">Reference proteome</keyword>
<feature type="transmembrane region" description="Helical" evidence="1">
    <location>
        <begin position="72"/>
        <end position="102"/>
    </location>
</feature>
<evidence type="ECO:0000256" key="1">
    <source>
        <dbReference type="SAM" id="Phobius"/>
    </source>
</evidence>
<dbReference type="AlphaFoldDB" id="A0A1D8ILJ6"/>
<evidence type="ECO:0000313" key="3">
    <source>
        <dbReference type="Proteomes" id="UP000095401"/>
    </source>
</evidence>
<keyword evidence="1" id="KW-0812">Transmembrane</keyword>
<reference evidence="3" key="1">
    <citation type="submission" date="2016-09" db="EMBL/GenBank/DDBJ databases">
        <title>Acidihalobacter prosperus F5.</title>
        <authorList>
            <person name="Khaleque H.N."/>
            <person name="Ramsay J.P."/>
            <person name="Kaksonen A.H."/>
            <person name="Boxall N.J."/>
            <person name="Watkin E.L.J."/>
        </authorList>
    </citation>
    <scope>NUCLEOTIDE SEQUENCE [LARGE SCALE GENOMIC DNA]</scope>
    <source>
        <strain evidence="3">F5</strain>
    </source>
</reference>
<feature type="transmembrane region" description="Helical" evidence="1">
    <location>
        <begin position="108"/>
        <end position="127"/>
    </location>
</feature>
<proteinExistence type="predicted"/>
<keyword evidence="1" id="KW-0472">Membrane</keyword>
<sequence length="143" mass="15506">MDCKDVKQRAPRDAAKSTAPLSLIIRSFMDSFTLASLGIVYVSIIALMAPFEAQALRRESMQLGRKLGWLPALLFGLYSIALSMTTFVVVFASIGLGIPYLLGNMVGLPWLTSLPGLALGFFAARAANKRLTAFLLNSRHTNA</sequence>